<evidence type="ECO:0000256" key="3">
    <source>
        <dbReference type="ARBA" id="ARBA00022679"/>
    </source>
</evidence>
<dbReference type="Gene3D" id="2.160.10.10">
    <property type="entry name" value="Hexapeptide repeat proteins"/>
    <property type="match status" value="1"/>
</dbReference>
<reference evidence="7" key="1">
    <citation type="journal article" date="2019" name="Nat. Commun.">
        <title>Expansion of phycobilisome linker gene families in mesophilic red algae.</title>
        <authorList>
            <person name="Lee J."/>
            <person name="Kim D."/>
            <person name="Bhattacharya D."/>
            <person name="Yoon H.S."/>
        </authorList>
    </citation>
    <scope>NUCLEOTIDE SEQUENCE [LARGE SCALE GENOMIC DNA]</scope>
    <source>
        <strain evidence="7">CCMP 1328</strain>
    </source>
</reference>
<keyword evidence="3 6" id="KW-0808">Transferase</keyword>
<dbReference type="OrthoDB" id="932129at2759"/>
<sequence length="658" mass="73293">MNMDSRANQLAWLHVAPIPHRVLHLYSSPLQAAPFLKRPRRGTRVSVLARAHAPVGDSSTNFGEASKNTSSISDVSDEVSELRKLVEKQQQLIEELGELMRSLTSTSTILAAQPAVASFQDERSAQDSEHSKTDERAAAGRQHFVPLGSRARPFVDAIVDLSEASIGKVVRTELDAFNARLPGNQRMSETDVLGFTRIFARYLKERSSKERSLSWDTIQSPTEEDLVPYDQIVSRSDDGSLREHSTAEARELLKKVAVLKLNGGLGTSMGCTGPKSAIEVIPDQSFMDLTVQQIAALNDTYGSDVPLLLMNSFNTHSDTEKILRKYGTSNVNIVRFYQSRFPRIQANVLSLLPSEFYVRTDSREGEGWYPPGHGDVYRSLQNSGVLDSLLEQGREYLFLSNIDNLGATVDLSILRYMDSDGGPDFAMELTDKTIADVKGGTLINYQGRKKLLEIAQVPKDHVEEFKSVRKFRVFNTNNLWVNLRALKTVLEEREDRIRPDLIVNKKQLSNGKSVIQLETAAGALIEYFERAKGINVPRTRFLPVKTTSDLLTVQSNLYKLDSQGNFCMNPRRQFSVAPHVKLGEEFKNVTDYAERLGSIPDIIDLEHLTVSGDVRFGKNVTLRGTVIIVANPGETITIPEGAILENNVCSGNLNILRM</sequence>
<gene>
    <name evidence="6" type="ORF">FVE85_7475</name>
</gene>
<comment type="similarity">
    <text evidence="1">Belongs to the UDPGP type 1 family.</text>
</comment>
<dbReference type="InterPro" id="IPR016267">
    <property type="entry name" value="UDPGP_trans"/>
</dbReference>
<evidence type="ECO:0000313" key="7">
    <source>
        <dbReference type="Proteomes" id="UP000324585"/>
    </source>
</evidence>
<dbReference type="AlphaFoldDB" id="A0A5J4Z9T7"/>
<dbReference type="InterPro" id="IPR002618">
    <property type="entry name" value="UDPGP_fam"/>
</dbReference>
<dbReference type="InterPro" id="IPR029044">
    <property type="entry name" value="Nucleotide-diphossugar_trans"/>
</dbReference>
<dbReference type="GO" id="GO:0006011">
    <property type="term" value="P:UDP-alpha-D-glucose metabolic process"/>
    <property type="evidence" value="ECO:0007669"/>
    <property type="project" value="InterPro"/>
</dbReference>
<dbReference type="Proteomes" id="UP000324585">
    <property type="component" value="Unassembled WGS sequence"/>
</dbReference>
<dbReference type="OMA" id="MMEVCER"/>
<comment type="caution">
    <text evidence="6">The sequence shown here is derived from an EMBL/GenBank/DDBJ whole genome shotgun (WGS) entry which is preliminary data.</text>
</comment>
<evidence type="ECO:0000256" key="1">
    <source>
        <dbReference type="ARBA" id="ARBA00010401"/>
    </source>
</evidence>
<dbReference type="Pfam" id="PF01704">
    <property type="entry name" value="UDPGP"/>
    <property type="match status" value="1"/>
</dbReference>
<keyword evidence="4 6" id="KW-0548">Nucleotidyltransferase</keyword>
<dbReference type="CDD" id="cd00897">
    <property type="entry name" value="UGPase_euk"/>
    <property type="match status" value="1"/>
</dbReference>
<dbReference type="GO" id="GO:0003983">
    <property type="term" value="F:UTP:glucose-1-phosphate uridylyltransferase activity"/>
    <property type="evidence" value="ECO:0007669"/>
    <property type="project" value="UniProtKB-EC"/>
</dbReference>
<dbReference type="EMBL" id="VRMN01000001">
    <property type="protein sequence ID" value="KAA8499890.1"/>
    <property type="molecule type" value="Genomic_DNA"/>
</dbReference>
<feature type="coiled-coil region" evidence="5">
    <location>
        <begin position="72"/>
        <end position="106"/>
    </location>
</feature>
<keyword evidence="7" id="KW-1185">Reference proteome</keyword>
<dbReference type="Gene3D" id="3.90.550.10">
    <property type="entry name" value="Spore Coat Polysaccharide Biosynthesis Protein SpsA, Chain A"/>
    <property type="match status" value="1"/>
</dbReference>
<dbReference type="PANTHER" id="PTHR43511">
    <property type="match status" value="1"/>
</dbReference>
<proteinExistence type="inferred from homology"/>
<dbReference type="FunFam" id="2.160.10.10:FF:000001">
    <property type="entry name" value="UTP--glucose-1-phosphate uridylyltransferase"/>
    <property type="match status" value="1"/>
</dbReference>
<evidence type="ECO:0000256" key="2">
    <source>
        <dbReference type="ARBA" id="ARBA00012415"/>
    </source>
</evidence>
<dbReference type="EC" id="2.7.7.9" evidence="2"/>
<dbReference type="FunFam" id="3.90.550.10:FF:000002">
    <property type="entry name" value="UTP--glucose-1-phosphate uridylyltransferase"/>
    <property type="match status" value="1"/>
</dbReference>
<evidence type="ECO:0000313" key="6">
    <source>
        <dbReference type="EMBL" id="KAA8499890.1"/>
    </source>
</evidence>
<dbReference type="SUPFAM" id="SSF53448">
    <property type="entry name" value="Nucleotide-diphospho-sugar transferases"/>
    <property type="match status" value="1"/>
</dbReference>
<name>A0A5J4Z9T7_PORPP</name>
<evidence type="ECO:0000256" key="4">
    <source>
        <dbReference type="ARBA" id="ARBA00022695"/>
    </source>
</evidence>
<protein>
    <recommendedName>
        <fullName evidence="2">UTP--glucose-1-phosphate uridylyltransferase</fullName>
        <ecNumber evidence="2">2.7.7.9</ecNumber>
    </recommendedName>
</protein>
<evidence type="ECO:0000256" key="5">
    <source>
        <dbReference type="SAM" id="Coils"/>
    </source>
</evidence>
<organism evidence="6 7">
    <name type="scientific">Porphyridium purpureum</name>
    <name type="common">Red alga</name>
    <name type="synonym">Porphyridium cruentum</name>
    <dbReference type="NCBI Taxonomy" id="35688"/>
    <lineage>
        <taxon>Eukaryota</taxon>
        <taxon>Rhodophyta</taxon>
        <taxon>Bangiophyceae</taxon>
        <taxon>Porphyridiales</taxon>
        <taxon>Porphyridiaceae</taxon>
        <taxon>Porphyridium</taxon>
    </lineage>
</organism>
<accession>A0A5J4Z9T7</accession>
<keyword evidence="5" id="KW-0175">Coiled coil</keyword>